<dbReference type="GO" id="GO:0006313">
    <property type="term" value="P:DNA transposition"/>
    <property type="evidence" value="ECO:0007669"/>
    <property type="project" value="InterPro"/>
</dbReference>
<dbReference type="EMBL" id="QWET01000070">
    <property type="protein sequence ID" value="RIH62686.1"/>
    <property type="molecule type" value="Genomic_DNA"/>
</dbReference>
<evidence type="ECO:0000313" key="2">
    <source>
        <dbReference type="EMBL" id="RIH62686.1"/>
    </source>
</evidence>
<dbReference type="InterPro" id="IPR002686">
    <property type="entry name" value="Transposase_17"/>
</dbReference>
<dbReference type="PANTHER" id="PTHR33360">
    <property type="entry name" value="TRANSPOSASE FOR INSERTION SEQUENCE ELEMENT IS200"/>
    <property type="match status" value="1"/>
</dbReference>
<dbReference type="SMART" id="SM01321">
    <property type="entry name" value="Y1_Tnp"/>
    <property type="match status" value="1"/>
</dbReference>
<evidence type="ECO:0000313" key="3">
    <source>
        <dbReference type="Proteomes" id="UP000266441"/>
    </source>
</evidence>
<dbReference type="GO" id="GO:0004803">
    <property type="term" value="F:transposase activity"/>
    <property type="evidence" value="ECO:0007669"/>
    <property type="project" value="InterPro"/>
</dbReference>
<dbReference type="PANTHER" id="PTHR33360:SF2">
    <property type="entry name" value="TRANSPOSASE FOR INSERTION SEQUENCE ELEMENT IS200"/>
    <property type="match status" value="1"/>
</dbReference>
<dbReference type="GO" id="GO:0003677">
    <property type="term" value="F:DNA binding"/>
    <property type="evidence" value="ECO:0007669"/>
    <property type="project" value="InterPro"/>
</dbReference>
<organism evidence="2 3">
    <name type="scientific">Mariniphaga sediminis</name>
    <dbReference type="NCBI Taxonomy" id="1628158"/>
    <lineage>
        <taxon>Bacteria</taxon>
        <taxon>Pseudomonadati</taxon>
        <taxon>Bacteroidota</taxon>
        <taxon>Bacteroidia</taxon>
        <taxon>Marinilabiliales</taxon>
        <taxon>Prolixibacteraceae</taxon>
        <taxon>Mariniphaga</taxon>
    </lineage>
</organism>
<dbReference type="RefSeq" id="WP_119352362.1">
    <property type="nucleotide sequence ID" value="NZ_QWET01000070.1"/>
</dbReference>
<sequence>MSNFKKLNHVIYRCTYHIVWTPKYRFRLLEGLIKELLQDDIAMLLEWKSCEMIEMNIQKDHVHLIVSVPPKLSVSQLMGILKGKTAIKIFKSYPQLRTKPYWGNHFWAKGYCVDTIGLDEDKIKKYVKFQEDQERLEEQQRLNFGPL</sequence>
<keyword evidence="3" id="KW-1185">Reference proteome</keyword>
<accession>A0A399CTJ4</accession>
<dbReference type="InterPro" id="IPR036515">
    <property type="entry name" value="Transposase_17_sf"/>
</dbReference>
<gene>
    <name evidence="2" type="primary">tnpA</name>
    <name evidence="2" type="ORF">D1164_23640</name>
</gene>
<dbReference type="NCBIfam" id="NF033573">
    <property type="entry name" value="transpos_IS200"/>
    <property type="match status" value="1"/>
</dbReference>
<dbReference type="Gene3D" id="3.30.70.1290">
    <property type="entry name" value="Transposase IS200-like"/>
    <property type="match status" value="1"/>
</dbReference>
<name>A0A399CTJ4_9BACT</name>
<protein>
    <submittedName>
        <fullName evidence="2">IS200/IS605 family transposase</fullName>
    </submittedName>
</protein>
<dbReference type="Pfam" id="PF01797">
    <property type="entry name" value="Y1_Tnp"/>
    <property type="match status" value="1"/>
</dbReference>
<comment type="caution">
    <text evidence="2">The sequence shown here is derived from an EMBL/GenBank/DDBJ whole genome shotgun (WGS) entry which is preliminary data.</text>
</comment>
<proteinExistence type="predicted"/>
<dbReference type="SUPFAM" id="SSF143422">
    <property type="entry name" value="Transposase IS200-like"/>
    <property type="match status" value="1"/>
</dbReference>
<dbReference type="OrthoDB" id="9798161at2"/>
<reference evidence="2 3" key="1">
    <citation type="journal article" date="2015" name="Int. J. Syst. Evol. Microbiol.">
        <title>Mariniphaga sediminis sp. nov., isolated from coastal sediment.</title>
        <authorList>
            <person name="Wang F.Q."/>
            <person name="Shen Q.Y."/>
            <person name="Chen G.J."/>
            <person name="Du Z.J."/>
        </authorList>
    </citation>
    <scope>NUCLEOTIDE SEQUENCE [LARGE SCALE GENOMIC DNA]</scope>
    <source>
        <strain evidence="2 3">SY21</strain>
    </source>
</reference>
<evidence type="ECO:0000259" key="1">
    <source>
        <dbReference type="SMART" id="SM01321"/>
    </source>
</evidence>
<dbReference type="Proteomes" id="UP000266441">
    <property type="component" value="Unassembled WGS sequence"/>
</dbReference>
<feature type="domain" description="Transposase IS200-like" evidence="1">
    <location>
        <begin position="11"/>
        <end position="130"/>
    </location>
</feature>
<dbReference type="AlphaFoldDB" id="A0A399CTJ4"/>